<gene>
    <name evidence="3" type="ORF">EB796_018731</name>
</gene>
<reference evidence="3" key="1">
    <citation type="submission" date="2020-06" db="EMBL/GenBank/DDBJ databases">
        <title>Draft genome of Bugula neritina, a colonial animal packing powerful symbionts and potential medicines.</title>
        <authorList>
            <person name="Rayko M."/>
        </authorList>
    </citation>
    <scope>NUCLEOTIDE SEQUENCE [LARGE SCALE GENOMIC DNA]</scope>
    <source>
        <strain evidence="3">Kwan_BN1</strain>
    </source>
</reference>
<dbReference type="SUPFAM" id="SSF52833">
    <property type="entry name" value="Thioredoxin-like"/>
    <property type="match status" value="1"/>
</dbReference>
<organism evidence="3 4">
    <name type="scientific">Bugula neritina</name>
    <name type="common">Brown bryozoan</name>
    <name type="synonym">Sertularia neritina</name>
    <dbReference type="NCBI Taxonomy" id="10212"/>
    <lineage>
        <taxon>Eukaryota</taxon>
        <taxon>Metazoa</taxon>
        <taxon>Spiralia</taxon>
        <taxon>Lophotrochozoa</taxon>
        <taxon>Bryozoa</taxon>
        <taxon>Gymnolaemata</taxon>
        <taxon>Cheilostomatida</taxon>
        <taxon>Flustrina</taxon>
        <taxon>Buguloidea</taxon>
        <taxon>Bugulidae</taxon>
        <taxon>Bugula</taxon>
    </lineage>
</organism>
<dbReference type="AlphaFoldDB" id="A0A7J7JAA2"/>
<evidence type="ECO:0000313" key="3">
    <source>
        <dbReference type="EMBL" id="KAF6022975.1"/>
    </source>
</evidence>
<feature type="transmembrane region" description="Helical" evidence="1">
    <location>
        <begin position="44"/>
        <end position="65"/>
    </location>
</feature>
<keyword evidence="4" id="KW-1185">Reference proteome</keyword>
<dbReference type="EMBL" id="VXIV02002779">
    <property type="protein sequence ID" value="KAF6022975.1"/>
    <property type="molecule type" value="Genomic_DNA"/>
</dbReference>
<evidence type="ECO:0000256" key="1">
    <source>
        <dbReference type="SAM" id="Phobius"/>
    </source>
</evidence>
<dbReference type="Gene3D" id="3.40.30.10">
    <property type="entry name" value="Glutaredoxin"/>
    <property type="match status" value="1"/>
</dbReference>
<sequence length="159" mass="18290">MRELELLTFLGCVLALKTKKQRSSFKEYFSTLCMFTKILNVLLYGRYNILYSAIYIVACLVHMIFIPAPADYAGPDSITYFRGPNLEHELEKDKRITWLIAFYASWSPACVKLAEEFAKISYDYSLPNLKFGKIDASRYQDVASQYKVDGSSWSNSCQL</sequence>
<dbReference type="InterPro" id="IPR013766">
    <property type="entry name" value="Thioredoxin_domain"/>
</dbReference>
<keyword evidence="1" id="KW-0812">Transmembrane</keyword>
<keyword evidence="1" id="KW-1133">Transmembrane helix</keyword>
<comment type="caution">
    <text evidence="3">The sequence shown here is derived from an EMBL/GenBank/DDBJ whole genome shotgun (WGS) entry which is preliminary data.</text>
</comment>
<dbReference type="Proteomes" id="UP000593567">
    <property type="component" value="Unassembled WGS sequence"/>
</dbReference>
<dbReference type="InterPro" id="IPR036249">
    <property type="entry name" value="Thioredoxin-like_sf"/>
</dbReference>
<feature type="domain" description="Thioredoxin" evidence="2">
    <location>
        <begin position="85"/>
        <end position="150"/>
    </location>
</feature>
<name>A0A7J7JAA2_BUGNE</name>
<dbReference type="Pfam" id="PF00085">
    <property type="entry name" value="Thioredoxin"/>
    <property type="match status" value="1"/>
</dbReference>
<keyword evidence="1" id="KW-0472">Membrane</keyword>
<evidence type="ECO:0000259" key="2">
    <source>
        <dbReference type="Pfam" id="PF00085"/>
    </source>
</evidence>
<dbReference type="OrthoDB" id="20229at2759"/>
<accession>A0A7J7JAA2</accession>
<protein>
    <submittedName>
        <fullName evidence="3">TMX2</fullName>
    </submittedName>
</protein>
<proteinExistence type="predicted"/>
<evidence type="ECO:0000313" key="4">
    <source>
        <dbReference type="Proteomes" id="UP000593567"/>
    </source>
</evidence>